<evidence type="ECO:0000313" key="2">
    <source>
        <dbReference type="Proteomes" id="UP001430679"/>
    </source>
</evidence>
<evidence type="ECO:0000313" key="1">
    <source>
        <dbReference type="EMBL" id="MCC9063755.1"/>
    </source>
</evidence>
<dbReference type="EMBL" id="JAJJMM010000001">
    <property type="protein sequence ID" value="MCC9063755.1"/>
    <property type="molecule type" value="Genomic_DNA"/>
</dbReference>
<organism evidence="1 2">
    <name type="scientific">Flavobacterium piscisymbiosum</name>
    <dbReference type="NCBI Taxonomy" id="2893753"/>
    <lineage>
        <taxon>Bacteria</taxon>
        <taxon>Pseudomonadati</taxon>
        <taxon>Bacteroidota</taxon>
        <taxon>Flavobacteriia</taxon>
        <taxon>Flavobacteriales</taxon>
        <taxon>Flavobacteriaceae</taxon>
        <taxon>Flavobacterium</taxon>
    </lineage>
</organism>
<dbReference type="Proteomes" id="UP001430679">
    <property type="component" value="Unassembled WGS sequence"/>
</dbReference>
<dbReference type="RefSeq" id="WP_230036169.1">
    <property type="nucleotide sequence ID" value="NZ_JAJJMM010000001.1"/>
</dbReference>
<gene>
    <name evidence="1" type="ORF">LNP81_12235</name>
</gene>
<comment type="caution">
    <text evidence="1">The sequence shown here is derived from an EMBL/GenBank/DDBJ whole genome shotgun (WGS) entry which is preliminary data.</text>
</comment>
<accession>A0ABS8MGD6</accession>
<name>A0ABS8MGD6_9FLAO</name>
<reference evidence="1" key="1">
    <citation type="submission" date="2021-11" db="EMBL/GenBank/DDBJ databases">
        <title>Description of novel Flavobacterium species.</title>
        <authorList>
            <person name="Saticioglu I.B."/>
            <person name="Ay H."/>
            <person name="Altun S."/>
            <person name="Duman M."/>
        </authorList>
    </citation>
    <scope>NUCLEOTIDE SEQUENCE</scope>
    <source>
        <strain evidence="1">F-30</strain>
    </source>
</reference>
<keyword evidence="2" id="KW-1185">Reference proteome</keyword>
<sequence>MNYLITFRDNKTTEQFVDEINRIEGIALKDLKVRDLLYYNGEPIRSGIGVYIFKSKDKCYYVGNCVARCFAERIPAHFDLRKVGWFNTLLKTIIKNEFADKEITDDSLHIAAKFAFDNINLVLVNFEYHKHYINQKIKINNLERDLGKALSSYNKNFRKNQSLQIENDLL</sequence>
<protein>
    <recommendedName>
        <fullName evidence="3">GIY-YIG domain-containing protein</fullName>
    </recommendedName>
</protein>
<evidence type="ECO:0008006" key="3">
    <source>
        <dbReference type="Google" id="ProtNLM"/>
    </source>
</evidence>
<proteinExistence type="predicted"/>